<dbReference type="EMBL" id="WBWA01000002">
    <property type="protein sequence ID" value="KAB2666770.1"/>
    <property type="molecule type" value="Genomic_DNA"/>
</dbReference>
<evidence type="ECO:0000313" key="5">
    <source>
        <dbReference type="Proteomes" id="UP000558475"/>
    </source>
</evidence>
<evidence type="ECO:0000313" key="3">
    <source>
        <dbReference type="EMBL" id="NKW10259.1"/>
    </source>
</evidence>
<keyword evidence="4" id="KW-1185">Reference proteome</keyword>
<protein>
    <submittedName>
        <fullName evidence="3">Uncharacterized protein</fullName>
    </submittedName>
</protein>
<sequence>MSRKRAGLWTMLQTASSEADRIYGIQKALVRNGMRDKPCPDQIAKADVFSDIADLISTIIPVKADVAKVLAPVAKARAKPGQTGFADQQSDNQIDNSEQ</sequence>
<evidence type="ECO:0000313" key="2">
    <source>
        <dbReference type="EMBL" id="KAB2666770.1"/>
    </source>
</evidence>
<dbReference type="Proteomes" id="UP000430843">
    <property type="component" value="Unassembled WGS sequence"/>
</dbReference>
<dbReference type="RefSeq" id="WP_151677083.1">
    <property type="nucleotide sequence ID" value="NZ_WBWA01000002.1"/>
</dbReference>
<feature type="compositionally biased region" description="Polar residues" evidence="1">
    <location>
        <begin position="85"/>
        <end position="99"/>
    </location>
</feature>
<dbReference type="Proteomes" id="UP000558475">
    <property type="component" value="Unassembled WGS sequence"/>
</dbReference>
<comment type="caution">
    <text evidence="3">The sequence shown here is derived from an EMBL/GenBank/DDBJ whole genome shotgun (WGS) entry which is preliminary data.</text>
</comment>
<organism evidence="3 5">
    <name type="scientific">Brucella tritici</name>
    <dbReference type="NCBI Taxonomy" id="94626"/>
    <lineage>
        <taxon>Bacteria</taxon>
        <taxon>Pseudomonadati</taxon>
        <taxon>Pseudomonadota</taxon>
        <taxon>Alphaproteobacteria</taxon>
        <taxon>Hyphomicrobiales</taxon>
        <taxon>Brucellaceae</taxon>
        <taxon>Brucella/Ochrobactrum group</taxon>
        <taxon>Brucella</taxon>
    </lineage>
</organism>
<feature type="region of interest" description="Disordered" evidence="1">
    <location>
        <begin position="76"/>
        <end position="99"/>
    </location>
</feature>
<evidence type="ECO:0000313" key="4">
    <source>
        <dbReference type="Proteomes" id="UP000430843"/>
    </source>
</evidence>
<dbReference type="EMBL" id="JAAXZB010000001">
    <property type="protein sequence ID" value="NKW10259.1"/>
    <property type="molecule type" value="Genomic_DNA"/>
</dbReference>
<reference evidence="2 4" key="1">
    <citation type="submission" date="2019-09" db="EMBL/GenBank/DDBJ databases">
        <title>Taxonomic organization of the family Brucellaceae based on a phylogenomic approach.</title>
        <authorList>
            <person name="Leclercq S."/>
            <person name="Cloeckaert A."/>
            <person name="Zygmunt M.S."/>
        </authorList>
    </citation>
    <scope>NUCLEOTIDE SEQUENCE [LARGE SCALE GENOMIC DNA]</scope>
    <source>
        <strain evidence="2 4">LMG 18957</strain>
    </source>
</reference>
<dbReference type="AlphaFoldDB" id="A0A7X6JAS4"/>
<proteinExistence type="predicted"/>
<name>A0A7X6JAS4_9HYPH</name>
<gene>
    <name evidence="2" type="ORF">F9K91_02190</name>
    <name evidence="3" type="ORF">HGG76_15065</name>
</gene>
<reference evidence="3 5" key="2">
    <citation type="submission" date="2020-04" db="EMBL/GenBank/DDBJ databases">
        <title>Whole genome sequencing of clinical and environmental type strains of Ochrobactrum.</title>
        <authorList>
            <person name="Dharne M."/>
        </authorList>
    </citation>
    <scope>NUCLEOTIDE SEQUENCE [LARGE SCALE GENOMIC DNA]</scope>
    <source>
        <strain evidence="3 5">DSM 13340</strain>
    </source>
</reference>
<accession>A0A7X6JAS4</accession>
<evidence type="ECO:0000256" key="1">
    <source>
        <dbReference type="SAM" id="MobiDB-lite"/>
    </source>
</evidence>